<dbReference type="GeneID" id="77216304"/>
<evidence type="ECO:0000313" key="8">
    <source>
        <dbReference type="EMBL" id="ODO62863.1"/>
    </source>
</evidence>
<evidence type="ECO:0000256" key="2">
    <source>
        <dbReference type="SAM" id="MobiDB-lite"/>
    </source>
</evidence>
<feature type="compositionally biased region" description="Low complexity" evidence="2">
    <location>
        <begin position="37"/>
        <end position="50"/>
    </location>
</feature>
<feature type="transmembrane region" description="Helical" evidence="3">
    <location>
        <begin position="12"/>
        <end position="28"/>
    </location>
</feature>
<evidence type="ECO:0000313" key="6">
    <source>
        <dbReference type="EMBL" id="KZU92973.1"/>
    </source>
</evidence>
<evidence type="ECO:0000313" key="7">
    <source>
        <dbReference type="EMBL" id="KZV02662.1"/>
    </source>
</evidence>
<dbReference type="EMBL" id="LUWI01000022">
    <property type="protein sequence ID" value="KZU03526.1"/>
    <property type="molecule type" value="Genomic_DNA"/>
</dbReference>
<reference evidence="8 13" key="2">
    <citation type="submission" date="2016-08" db="EMBL/GenBank/DDBJ databases">
        <title>Genome sequencing of Lactobacillus plantarum JSA22, isolated from fermented soybean paste.</title>
        <authorList>
            <person name="Choi H.S."/>
        </authorList>
    </citation>
    <scope>NUCLEOTIDE SEQUENCE [LARGE SCALE GENOMIC DNA]</scope>
    <source>
        <strain evidence="8 13">JSA22</strain>
    </source>
</reference>
<dbReference type="Pfam" id="PF11611">
    <property type="entry name" value="DUF4352"/>
    <property type="match status" value="1"/>
</dbReference>
<feature type="region of interest" description="Disordered" evidence="2">
    <location>
        <begin position="32"/>
        <end position="54"/>
    </location>
</feature>
<name>A0A0G9F604_LACPN</name>
<keyword evidence="3" id="KW-0812">Transmembrane</keyword>
<dbReference type="SMR" id="A0A0G9F604"/>
<proteinExistence type="predicted"/>
<feature type="domain" description="DUF4352" evidence="4">
    <location>
        <begin position="61"/>
        <end position="177"/>
    </location>
</feature>
<dbReference type="EMBL" id="LUXM01000037">
    <property type="protein sequence ID" value="KZU92973.1"/>
    <property type="molecule type" value="Genomic_DNA"/>
</dbReference>
<reference evidence="9 14" key="3">
    <citation type="submission" date="2020-12" db="EMBL/GenBank/DDBJ databases">
        <title>Whole genome sequencing of Lactobacillus plantarum PC518.</title>
        <authorList>
            <person name="Guo Q."/>
        </authorList>
    </citation>
    <scope>NUCLEOTIDE SEQUENCE [LARGE SCALE GENOMIC DNA]</scope>
    <source>
        <strain evidence="9 14">PC518</strain>
    </source>
</reference>
<dbReference type="KEGG" id="lpb:SH83_13265"/>
<evidence type="ECO:0000313" key="13">
    <source>
        <dbReference type="Proteomes" id="UP000094892"/>
    </source>
</evidence>
<dbReference type="Proteomes" id="UP000094892">
    <property type="component" value="Unassembled WGS sequence"/>
</dbReference>
<dbReference type="EMBL" id="LUXO01000030">
    <property type="protein sequence ID" value="KZV02662.1"/>
    <property type="molecule type" value="Genomic_DNA"/>
</dbReference>
<dbReference type="RefSeq" id="WP_003642413.1">
    <property type="nucleotide sequence ID" value="NZ_AP028145.1"/>
</dbReference>
<dbReference type="Proteomes" id="UP000076882">
    <property type="component" value="Unassembled WGS sequence"/>
</dbReference>
<dbReference type="PATRIC" id="fig|1590.142.peg.2847"/>
<protein>
    <submittedName>
        <fullName evidence="9">DUF4352 domain-containing protein</fullName>
    </submittedName>
</protein>
<evidence type="ECO:0000256" key="3">
    <source>
        <dbReference type="SAM" id="Phobius"/>
    </source>
</evidence>
<evidence type="ECO:0000313" key="9">
    <source>
        <dbReference type="EMBL" id="QQM61408.1"/>
    </source>
</evidence>
<accession>A0A0G9F604</accession>
<evidence type="ECO:0000313" key="12">
    <source>
        <dbReference type="Proteomes" id="UP000076989"/>
    </source>
</evidence>
<keyword evidence="3" id="KW-1133">Transmembrane helix</keyword>
<dbReference type="InterPro" id="IPR029051">
    <property type="entry name" value="DUF4352"/>
</dbReference>
<keyword evidence="3" id="KW-0472">Membrane</keyword>
<keyword evidence="1" id="KW-0732">Signal</keyword>
<dbReference type="EMBL" id="CP066817">
    <property type="protein sequence ID" value="QQM61408.1"/>
    <property type="molecule type" value="Genomic_DNA"/>
</dbReference>
<dbReference type="OMA" id="SIWNDNT"/>
<evidence type="ECO:0000256" key="1">
    <source>
        <dbReference type="ARBA" id="ARBA00022729"/>
    </source>
</evidence>
<dbReference type="EMBL" id="MCOL01000001">
    <property type="protein sequence ID" value="ODO62863.1"/>
    <property type="molecule type" value="Genomic_DNA"/>
</dbReference>
<organism evidence="8 13">
    <name type="scientific">Lactiplantibacillus plantarum</name>
    <name type="common">Lactobacillus plantarum</name>
    <dbReference type="NCBI Taxonomy" id="1590"/>
    <lineage>
        <taxon>Bacteria</taxon>
        <taxon>Bacillati</taxon>
        <taxon>Bacillota</taxon>
        <taxon>Bacilli</taxon>
        <taxon>Lactobacillales</taxon>
        <taxon>Lactobacillaceae</taxon>
        <taxon>Lactiplantibacillus</taxon>
    </lineage>
</organism>
<evidence type="ECO:0000313" key="5">
    <source>
        <dbReference type="EMBL" id="KZU03526.1"/>
    </source>
</evidence>
<evidence type="ECO:0000259" key="4">
    <source>
        <dbReference type="Pfam" id="PF11611"/>
    </source>
</evidence>
<sequence length="184" mass="20194">MQKTKAWYQKWWAWVLILLGIFFVISLVNSPQDGKNSQAATTKKTSASKSTAKETPANTIYKVGQTATIDHVQVTVNNVKTATTLNDVQPKTGNQYYTVTVTLKNSGRDKVSYNPFDFKIKAAGNQTSLDEINIDENNQLDSGDLTAGGSVSGTMTGQAKADGSVELIYNPSYFSDRHLTFKLQ</sequence>
<evidence type="ECO:0000313" key="11">
    <source>
        <dbReference type="Proteomes" id="UP000076882"/>
    </source>
</evidence>
<dbReference type="InterPro" id="IPR029050">
    <property type="entry name" value="Immunoprotect_excell_Ig-like"/>
</dbReference>
<dbReference type="Proteomes" id="UP000076872">
    <property type="component" value="Unassembled WGS sequence"/>
</dbReference>
<dbReference type="Proteomes" id="UP000076989">
    <property type="component" value="Unassembled WGS sequence"/>
</dbReference>
<evidence type="ECO:0000313" key="10">
    <source>
        <dbReference type="Proteomes" id="UP000076872"/>
    </source>
</evidence>
<dbReference type="AlphaFoldDB" id="A0A0G9F604"/>
<dbReference type="Gene3D" id="2.60.40.1240">
    <property type="match status" value="1"/>
</dbReference>
<gene>
    <name evidence="9" type="ORF">JH395_02305</name>
    <name evidence="6" type="ORF">Lp19_2676</name>
    <name evidence="8" type="ORF">LPJSA22_02881</name>
    <name evidence="7" type="ORF">NAB2_1816</name>
    <name evidence="5" type="ORF">Nizo2260_1766</name>
</gene>
<evidence type="ECO:0000313" key="14">
    <source>
        <dbReference type="Proteomes" id="UP000595466"/>
    </source>
</evidence>
<dbReference type="Proteomes" id="UP000595466">
    <property type="component" value="Chromosome"/>
</dbReference>
<reference evidence="10 11" key="1">
    <citation type="submission" date="2016-03" db="EMBL/GenBank/DDBJ databases">
        <title>Comparative genomics of 54 Lactobacillus plantarum strains reveals genomic uncoupling from niche constraints.</title>
        <authorList>
            <person name="Martino M.E."/>
        </authorList>
    </citation>
    <scope>NUCLEOTIDE SEQUENCE [LARGE SCALE GENOMIC DNA]</scope>
    <source>
        <strain evidence="6 11">19.1</strain>
        <strain evidence="7 10">NAB2</strain>
        <strain evidence="5 12">Nizo2260</strain>
    </source>
</reference>